<evidence type="ECO:0000313" key="2">
    <source>
        <dbReference type="EMBL" id="PRF58776.1"/>
    </source>
</evidence>
<evidence type="ECO:0000256" key="1">
    <source>
        <dbReference type="SAM" id="MobiDB-lite"/>
    </source>
</evidence>
<reference evidence="2 3" key="1">
    <citation type="submission" date="2018-03" db="EMBL/GenBank/DDBJ databases">
        <authorList>
            <person name="Keele B.F."/>
        </authorList>
    </citation>
    <scope>NUCLEOTIDE SEQUENCE [LARGE SCALE GENOMIC DNA]</scope>
    <source>
        <strain evidence="2 3">AU19729</strain>
    </source>
</reference>
<protein>
    <recommendedName>
        <fullName evidence="4">Lipoprotein</fullName>
    </recommendedName>
</protein>
<comment type="caution">
    <text evidence="2">The sequence shown here is derived from an EMBL/GenBank/DDBJ whole genome shotgun (WGS) entry which is preliminary data.</text>
</comment>
<accession>A0A228EHP9</accession>
<dbReference type="RefSeq" id="WP_038442359.1">
    <property type="nucleotide sequence ID" value="NZ_CADFDP010000009.1"/>
</dbReference>
<dbReference type="EMBL" id="PVGH01000075">
    <property type="protein sequence ID" value="PRF58776.1"/>
    <property type="molecule type" value="Genomic_DNA"/>
</dbReference>
<dbReference type="Proteomes" id="UP000238982">
    <property type="component" value="Unassembled WGS sequence"/>
</dbReference>
<dbReference type="KEGG" id="bmk:DM80_6468"/>
<dbReference type="PROSITE" id="PS51257">
    <property type="entry name" value="PROKAR_LIPOPROTEIN"/>
    <property type="match status" value="1"/>
</dbReference>
<evidence type="ECO:0000313" key="3">
    <source>
        <dbReference type="Proteomes" id="UP000238982"/>
    </source>
</evidence>
<name>A0A228EHP9_9BURK</name>
<feature type="region of interest" description="Disordered" evidence="1">
    <location>
        <begin position="50"/>
        <end position="71"/>
    </location>
</feature>
<evidence type="ECO:0008006" key="4">
    <source>
        <dbReference type="Google" id="ProtNLM"/>
    </source>
</evidence>
<dbReference type="AlphaFoldDB" id="A0A228EHP9"/>
<organism evidence="2 3">
    <name type="scientific">Burkholderia multivorans</name>
    <dbReference type="NCBI Taxonomy" id="87883"/>
    <lineage>
        <taxon>Bacteria</taxon>
        <taxon>Pseudomonadati</taxon>
        <taxon>Pseudomonadota</taxon>
        <taxon>Betaproteobacteria</taxon>
        <taxon>Burkholderiales</taxon>
        <taxon>Burkholderiaceae</taxon>
        <taxon>Burkholderia</taxon>
        <taxon>Burkholderia cepacia complex</taxon>
    </lineage>
</organism>
<proteinExistence type="predicted"/>
<dbReference type="OrthoDB" id="9986566at2"/>
<sequence>MSHVLKQMLSLVALSLACVATDSRAQGGVAQRGGFAPAFGADGVHVAKWGDEDANAGMRRQVRRDRNGAAR</sequence>
<dbReference type="GeneID" id="93167979"/>
<gene>
    <name evidence="2" type="ORF">C6Q15_18325</name>
</gene>